<proteinExistence type="predicted"/>
<name>A0ABQ4XKB7_9ASTR</name>
<dbReference type="SUPFAM" id="SSF57997">
    <property type="entry name" value="Tropomyosin"/>
    <property type="match status" value="1"/>
</dbReference>
<reference evidence="2" key="1">
    <citation type="journal article" date="2022" name="Int. J. Mol. Sci.">
        <title>Draft Genome of Tanacetum Coccineum: Genomic Comparison of Closely Related Tanacetum-Family Plants.</title>
        <authorList>
            <person name="Yamashiro T."/>
            <person name="Shiraishi A."/>
            <person name="Nakayama K."/>
            <person name="Satake H."/>
        </authorList>
    </citation>
    <scope>NUCLEOTIDE SEQUENCE</scope>
</reference>
<feature type="coiled-coil region" evidence="1">
    <location>
        <begin position="79"/>
        <end position="113"/>
    </location>
</feature>
<reference evidence="2" key="2">
    <citation type="submission" date="2022-01" db="EMBL/GenBank/DDBJ databases">
        <authorList>
            <person name="Yamashiro T."/>
            <person name="Shiraishi A."/>
            <person name="Satake H."/>
            <person name="Nakayama K."/>
        </authorList>
    </citation>
    <scope>NUCLEOTIDE SEQUENCE</scope>
</reference>
<gene>
    <name evidence="2" type="ORF">Tco_0680369</name>
</gene>
<dbReference type="Proteomes" id="UP001151760">
    <property type="component" value="Unassembled WGS sequence"/>
</dbReference>
<evidence type="ECO:0000313" key="3">
    <source>
        <dbReference type="Proteomes" id="UP001151760"/>
    </source>
</evidence>
<organism evidence="2 3">
    <name type="scientific">Tanacetum coccineum</name>
    <dbReference type="NCBI Taxonomy" id="301880"/>
    <lineage>
        <taxon>Eukaryota</taxon>
        <taxon>Viridiplantae</taxon>
        <taxon>Streptophyta</taxon>
        <taxon>Embryophyta</taxon>
        <taxon>Tracheophyta</taxon>
        <taxon>Spermatophyta</taxon>
        <taxon>Magnoliopsida</taxon>
        <taxon>eudicotyledons</taxon>
        <taxon>Gunneridae</taxon>
        <taxon>Pentapetalae</taxon>
        <taxon>asterids</taxon>
        <taxon>campanulids</taxon>
        <taxon>Asterales</taxon>
        <taxon>Asteraceae</taxon>
        <taxon>Asteroideae</taxon>
        <taxon>Anthemideae</taxon>
        <taxon>Anthemidinae</taxon>
        <taxon>Tanacetum</taxon>
    </lineage>
</organism>
<accession>A0ABQ4XKB7</accession>
<protein>
    <submittedName>
        <fullName evidence="2">Uncharacterized protein</fullName>
    </submittedName>
</protein>
<evidence type="ECO:0000313" key="2">
    <source>
        <dbReference type="EMBL" id="GJS65805.1"/>
    </source>
</evidence>
<dbReference type="EMBL" id="BQNB010009604">
    <property type="protein sequence ID" value="GJS65805.1"/>
    <property type="molecule type" value="Genomic_DNA"/>
</dbReference>
<evidence type="ECO:0000256" key="1">
    <source>
        <dbReference type="SAM" id="Coils"/>
    </source>
</evidence>
<keyword evidence="3" id="KW-1185">Reference proteome</keyword>
<comment type="caution">
    <text evidence="2">The sequence shown here is derived from an EMBL/GenBank/DDBJ whole genome shotgun (WGS) entry which is preliminary data.</text>
</comment>
<sequence>MAYTSSRSSSSSDNEVYDDSFCSKSCRKNTKNLNNKIIKLNEELSDCETDLYNYKRGLSQVEARLVEFKNNEIKFCKRIRVLERDLELRDNKIENLRNELEEVKKEKESIDFKIEKFGNASKDLDCLLGTQRSVKDKTGLGLNEYTDVSPPPAQVYSPPKNDLSWTGLPEFVYDTVTDYNRPTPSIDVSKDVSDEQKAIWKSNSASFSEQGESVGNVISKPMIRFVKETGCPSVSKVNNTEKSRKTINAAKPKAVHNAVKASACWVWKPKNRVIDHVSKYNNASITLKRFDYIDAQGRFKSVMAWMDAQTQGRHEHDQEFDAEITTVGAEVDDIAAET</sequence>
<feature type="coiled-coil region" evidence="1">
    <location>
        <begin position="23"/>
        <end position="50"/>
    </location>
</feature>
<keyword evidence="1" id="KW-0175">Coiled coil</keyword>